<dbReference type="KEGG" id="ela:UCREL1_4632"/>
<evidence type="ECO:0000313" key="2">
    <source>
        <dbReference type="EMBL" id="EMR68358.1"/>
    </source>
</evidence>
<dbReference type="HOGENOM" id="CLU_698363_0_0_1"/>
<dbReference type="AlphaFoldDB" id="M7SV11"/>
<feature type="compositionally biased region" description="Basic and acidic residues" evidence="1">
    <location>
        <begin position="187"/>
        <end position="203"/>
    </location>
</feature>
<dbReference type="EMBL" id="KB706254">
    <property type="protein sequence ID" value="EMR68358.1"/>
    <property type="molecule type" value="Genomic_DNA"/>
</dbReference>
<keyword evidence="3" id="KW-1185">Reference proteome</keyword>
<feature type="region of interest" description="Disordered" evidence="1">
    <location>
        <begin position="187"/>
        <end position="215"/>
    </location>
</feature>
<feature type="compositionally biased region" description="Polar residues" evidence="1">
    <location>
        <begin position="285"/>
        <end position="304"/>
    </location>
</feature>
<dbReference type="OrthoDB" id="1577640at2759"/>
<reference evidence="3" key="1">
    <citation type="journal article" date="2013" name="Genome Announc.">
        <title>Draft genome sequence of the grapevine dieback fungus Eutypa lata UCR-EL1.</title>
        <authorList>
            <person name="Blanco-Ulate B."/>
            <person name="Rolshausen P.E."/>
            <person name="Cantu D."/>
        </authorList>
    </citation>
    <scope>NUCLEOTIDE SEQUENCE [LARGE SCALE GENOMIC DNA]</scope>
    <source>
        <strain evidence="3">UCR-EL1</strain>
    </source>
</reference>
<protein>
    <submittedName>
        <fullName evidence="2">Uncharacterized protein</fullName>
    </submittedName>
</protein>
<accession>M7SV11</accession>
<evidence type="ECO:0000256" key="1">
    <source>
        <dbReference type="SAM" id="MobiDB-lite"/>
    </source>
</evidence>
<dbReference type="Proteomes" id="UP000012174">
    <property type="component" value="Unassembled WGS sequence"/>
</dbReference>
<evidence type="ECO:0000313" key="3">
    <source>
        <dbReference type="Proteomes" id="UP000012174"/>
    </source>
</evidence>
<gene>
    <name evidence="2" type="ORF">UCREL1_4632</name>
</gene>
<sequence>MYKTAEAIGSAGEDVRLKAIEVDSFTKTVKAVQQALEEPPAIPPSLLRLRAKIEDTIADIIDNYNKALDPLKKLLDIFNPLVVRFAEQRRKLRALGHMIYFSLKRNDVQKYCQALQTSSGSLNLSLSALIALQTRDANGLKGMAIQVQYISGTLEPVLSARPDQHQLEDVPPSFLGSLQSMNTNADSDKVVEEGGDDSKDTQEGKPSSSEVQDNQLTVVSQVSGDLIRYRSREGDEGLSQEEINSIKYQVDGVLNDEGIMPANDVLAVTKSLGRKLQEFAKVANTAPTTTEENLDNQPPQSGFNSARDRSPEPSQVSVDGAQLRGPAQRKNPELLEAIKFRDWEGTVHPLPFEEVLNFEVSIQSSEDYGSGHPIVSLGDLLADWVVDWRRILKVS</sequence>
<proteinExistence type="predicted"/>
<organism evidence="2 3">
    <name type="scientific">Eutypa lata (strain UCR-EL1)</name>
    <name type="common">Grapevine dieback disease fungus</name>
    <name type="synonym">Eutypa armeniacae</name>
    <dbReference type="NCBI Taxonomy" id="1287681"/>
    <lineage>
        <taxon>Eukaryota</taxon>
        <taxon>Fungi</taxon>
        <taxon>Dikarya</taxon>
        <taxon>Ascomycota</taxon>
        <taxon>Pezizomycotina</taxon>
        <taxon>Sordariomycetes</taxon>
        <taxon>Xylariomycetidae</taxon>
        <taxon>Xylariales</taxon>
        <taxon>Diatrypaceae</taxon>
        <taxon>Eutypa</taxon>
    </lineage>
</organism>
<feature type="compositionally biased region" description="Polar residues" evidence="1">
    <location>
        <begin position="204"/>
        <end position="215"/>
    </location>
</feature>
<name>M7SV11_EUTLA</name>
<feature type="region of interest" description="Disordered" evidence="1">
    <location>
        <begin position="284"/>
        <end position="328"/>
    </location>
</feature>